<proteinExistence type="predicted"/>
<sequence length="889" mass="97594">MASIMNSAGLFARESHFFRTLDMGIHFLAGTRYLLGDERVAAFTRGVSPSLPPLDTLDAVLQAESGLQGSVQIALSSSLPGSGWTVVGEHGYITVTEVSVTSKIRGCEEVKEFTADLLAVPLELRAWGEALARGTPNAQQTPEQGLADLELIPLDVRSPAAQTLSPLSNRAGAIADVYETWATLKDLGARTEGETIIEGLQTLQSEIRSDAKLAPLHDDGSAKIVDYNKELDQRNPSWLNVFWRHAADFTNLLLALFEPQRVLFGTHHEGGPNSRTSLSDDEGENLLFLSEQWHTFQKSGRLTVREDPFWTTAGSCWRLPYMAPGLFDELKESGLVIFKGDLNGVLPTEARRWSTPIASISHSTRPCRGDRIPIPQPVIQAVIGAILRFQIVCLEMGVPARNTRIVATEATRTASNAAEFMRALHGATGIAVETLSKAEEGVVGAWGIASGFSQLAGLALDLGGGSMQMTWIVSNAGQVVTSPQGAVSFPYGAAALTRTLAELEKGRSKEDARRAKKAFRRTMEESFRRAWTALDIPQWLLDHARRDGGFQVYLSGGGFRGWGYLLLYRHQARGEDYPLSIINGYTAPKEDFEDTRVLKEIARTARKIFRVSDRRRKQVPSVAFLINALAEAVPYGICEAHFCQGGVREGLLFRTIPPMVRQQDPLTVATRPFARPSAQALAGLLIACIPRPTADRRFPISVSDQVLQALANALYVHAALSTELSSVAALYSTGTGVLSDAHGVPHADRARLALMLQERYGGELPRREQAFRDRLRDLLTPEEAWWMRYVGKVALVLARVYPLGVVDAARPRLLPLAEWANDLGSHGDRAGIALTFAVQKVAFDPTRLKQELAQDLRKIQKVGKRKHWIGGRDGWGMKVQVKLVEEDLL</sequence>
<accession>A0ACC3ASA0</accession>
<dbReference type="Proteomes" id="UP001177260">
    <property type="component" value="Unassembled WGS sequence"/>
</dbReference>
<dbReference type="EMBL" id="JAOPJF010000077">
    <property type="protein sequence ID" value="KAK1140660.1"/>
    <property type="molecule type" value="Genomic_DNA"/>
</dbReference>
<reference evidence="1 2" key="1">
    <citation type="journal article" date="2023" name="ACS Omega">
        <title>Identification of the Neoaspergillic Acid Biosynthesis Gene Cluster by Establishing an In Vitro CRISPR-Ribonucleoprotein Genetic System in Aspergillus melleus.</title>
        <authorList>
            <person name="Yuan B."/>
            <person name="Grau M.F."/>
            <person name="Murata R.M."/>
            <person name="Torok T."/>
            <person name="Venkateswaran K."/>
            <person name="Stajich J.E."/>
            <person name="Wang C.C.C."/>
        </authorList>
    </citation>
    <scope>NUCLEOTIDE SEQUENCE [LARGE SCALE GENOMIC DNA]</scope>
    <source>
        <strain evidence="1 2">IMV 1140</strain>
    </source>
</reference>
<evidence type="ECO:0000313" key="2">
    <source>
        <dbReference type="Proteomes" id="UP001177260"/>
    </source>
</evidence>
<organism evidence="1 2">
    <name type="scientific">Aspergillus melleus</name>
    <dbReference type="NCBI Taxonomy" id="138277"/>
    <lineage>
        <taxon>Eukaryota</taxon>
        <taxon>Fungi</taxon>
        <taxon>Dikarya</taxon>
        <taxon>Ascomycota</taxon>
        <taxon>Pezizomycotina</taxon>
        <taxon>Eurotiomycetes</taxon>
        <taxon>Eurotiomycetidae</taxon>
        <taxon>Eurotiales</taxon>
        <taxon>Aspergillaceae</taxon>
        <taxon>Aspergillus</taxon>
        <taxon>Aspergillus subgen. Circumdati</taxon>
    </lineage>
</organism>
<name>A0ACC3ASA0_9EURO</name>
<keyword evidence="2" id="KW-1185">Reference proteome</keyword>
<protein>
    <submittedName>
        <fullName evidence="1">Retrograde regulation protein 2</fullName>
    </submittedName>
</protein>
<evidence type="ECO:0000313" key="1">
    <source>
        <dbReference type="EMBL" id="KAK1140660.1"/>
    </source>
</evidence>
<gene>
    <name evidence="1" type="primary">RTG2_2</name>
    <name evidence="1" type="ORF">N8T08_009973</name>
</gene>
<comment type="caution">
    <text evidence="1">The sequence shown here is derived from an EMBL/GenBank/DDBJ whole genome shotgun (WGS) entry which is preliminary data.</text>
</comment>